<dbReference type="Gene3D" id="3.40.630.30">
    <property type="match status" value="1"/>
</dbReference>
<dbReference type="RefSeq" id="WP_123779350.1">
    <property type="nucleotide sequence ID" value="NZ_RKMG01000004.1"/>
</dbReference>
<dbReference type="OrthoDB" id="8116329at2"/>
<dbReference type="PROSITE" id="PS51186">
    <property type="entry name" value="GNAT"/>
    <property type="match status" value="1"/>
</dbReference>
<dbReference type="InterPro" id="IPR000182">
    <property type="entry name" value="GNAT_dom"/>
</dbReference>
<dbReference type="Pfam" id="PF00583">
    <property type="entry name" value="Acetyltransf_1"/>
    <property type="match status" value="1"/>
</dbReference>
<keyword evidence="3" id="KW-1185">Reference proteome</keyword>
<dbReference type="SUPFAM" id="SSF55729">
    <property type="entry name" value="Acyl-CoA N-acyltransferases (Nat)"/>
    <property type="match status" value="1"/>
</dbReference>
<comment type="caution">
    <text evidence="2">The sequence shown here is derived from an EMBL/GenBank/DDBJ whole genome shotgun (WGS) entry which is preliminary data.</text>
</comment>
<name>A0A3N4GP67_9LACT</name>
<gene>
    <name evidence="2" type="ORF">EF384_02175</name>
</gene>
<dbReference type="Proteomes" id="UP000273977">
    <property type="component" value="Unassembled WGS sequence"/>
</dbReference>
<proteinExistence type="predicted"/>
<dbReference type="CDD" id="cd04301">
    <property type="entry name" value="NAT_SF"/>
    <property type="match status" value="1"/>
</dbReference>
<organism evidence="2 3">
    <name type="scientific">Aerococcus agrisoli</name>
    <dbReference type="NCBI Taxonomy" id="2487350"/>
    <lineage>
        <taxon>Bacteria</taxon>
        <taxon>Bacillati</taxon>
        <taxon>Bacillota</taxon>
        <taxon>Bacilli</taxon>
        <taxon>Lactobacillales</taxon>
        <taxon>Aerococcaceae</taxon>
        <taxon>Aerococcus</taxon>
    </lineage>
</organism>
<dbReference type="GO" id="GO:0016747">
    <property type="term" value="F:acyltransferase activity, transferring groups other than amino-acyl groups"/>
    <property type="evidence" value="ECO:0007669"/>
    <property type="project" value="InterPro"/>
</dbReference>
<dbReference type="AlphaFoldDB" id="A0A3N4GP67"/>
<feature type="domain" description="N-acetyltransferase" evidence="1">
    <location>
        <begin position="7"/>
        <end position="167"/>
    </location>
</feature>
<dbReference type="EMBL" id="RKMG01000004">
    <property type="protein sequence ID" value="RPA62446.1"/>
    <property type="molecule type" value="Genomic_DNA"/>
</dbReference>
<keyword evidence="2" id="KW-0808">Transferase</keyword>
<accession>A0A3N4GP67</accession>
<sequence>MGNNEHVTFRQLTMADQPEYQALIHSAYGSIDTNQVSFDAANETTEENIAWLETIPTYGLFNAEGDMVSAVSLRFPWGPEPGPQVFPHIGRLATHSDHKGHGYAKMVYQHVEQVLKDQVKTPQVTLGTADQLPWLVDMYKRWGFVEYERKQLPGKLHTTVYLAKKLLD</sequence>
<evidence type="ECO:0000313" key="3">
    <source>
        <dbReference type="Proteomes" id="UP000273977"/>
    </source>
</evidence>
<dbReference type="InterPro" id="IPR016181">
    <property type="entry name" value="Acyl_CoA_acyltransferase"/>
</dbReference>
<reference evidence="2 3" key="1">
    <citation type="submission" date="2018-11" db="EMBL/GenBank/DDBJ databases">
        <title>Aerococcus sp. SJQ22, whole genome shotgun sequence.</title>
        <authorList>
            <person name="Sun L."/>
            <person name="Gao X."/>
            <person name="Chen W."/>
            <person name="Huang K."/>
        </authorList>
    </citation>
    <scope>NUCLEOTIDE SEQUENCE [LARGE SCALE GENOMIC DNA]</scope>
    <source>
        <strain evidence="2 3">SJQ22</strain>
    </source>
</reference>
<evidence type="ECO:0000313" key="2">
    <source>
        <dbReference type="EMBL" id="RPA62446.1"/>
    </source>
</evidence>
<evidence type="ECO:0000259" key="1">
    <source>
        <dbReference type="PROSITE" id="PS51186"/>
    </source>
</evidence>
<protein>
    <submittedName>
        <fullName evidence="2">GNAT family N-acetyltransferase</fullName>
    </submittedName>
</protein>